<dbReference type="AlphaFoldDB" id="A0A6N6VQU4"/>
<keyword evidence="1" id="KW-0560">Oxidoreductase</keyword>
<dbReference type="Gene3D" id="2.40.180.10">
    <property type="entry name" value="Catalase core domain"/>
    <property type="match status" value="1"/>
</dbReference>
<organism evidence="1 2">
    <name type="scientific">Silvanigrella paludirubra</name>
    <dbReference type="NCBI Taxonomy" id="2499159"/>
    <lineage>
        <taxon>Bacteria</taxon>
        <taxon>Pseudomonadati</taxon>
        <taxon>Bdellovibrionota</taxon>
        <taxon>Oligoflexia</taxon>
        <taxon>Silvanigrellales</taxon>
        <taxon>Silvanigrellaceae</taxon>
        <taxon>Silvanigrella</taxon>
    </lineage>
</organism>
<dbReference type="EMBL" id="WFLM01000005">
    <property type="protein sequence ID" value="KAB8037012.1"/>
    <property type="molecule type" value="Genomic_DNA"/>
</dbReference>
<keyword evidence="1" id="KW-0575">Peroxidase</keyword>
<evidence type="ECO:0000313" key="1">
    <source>
        <dbReference type="EMBL" id="KAB8037012.1"/>
    </source>
</evidence>
<evidence type="ECO:0000313" key="2">
    <source>
        <dbReference type="Proteomes" id="UP000437748"/>
    </source>
</evidence>
<name>A0A6N6VQU4_9BACT</name>
<keyword evidence="2" id="KW-1185">Reference proteome</keyword>
<gene>
    <name evidence="1" type="ORF">GCL60_14355</name>
</gene>
<dbReference type="GO" id="GO:0020037">
    <property type="term" value="F:heme binding"/>
    <property type="evidence" value="ECO:0007669"/>
    <property type="project" value="InterPro"/>
</dbReference>
<dbReference type="Proteomes" id="UP000437748">
    <property type="component" value="Unassembled WGS sequence"/>
</dbReference>
<dbReference type="OrthoDB" id="336698at2"/>
<accession>A0A6N6VQU4</accession>
<reference evidence="1 2" key="1">
    <citation type="submission" date="2019-10" db="EMBL/GenBank/DDBJ databases">
        <title>New species of Slilvanegrellaceae.</title>
        <authorList>
            <person name="Pitt A."/>
            <person name="Hahn M.W."/>
        </authorList>
    </citation>
    <scope>NUCLEOTIDE SEQUENCE [LARGE SCALE GENOMIC DNA]</scope>
    <source>
        <strain evidence="1 2">SP-Ram-0.45-NSY-1</strain>
    </source>
</reference>
<dbReference type="RefSeq" id="WP_153421429.1">
    <property type="nucleotide sequence ID" value="NZ_WFLM01000005.1"/>
</dbReference>
<dbReference type="EC" id="1.11.1.6" evidence="1"/>
<proteinExistence type="predicted"/>
<protein>
    <submittedName>
        <fullName evidence="1">Catalase</fullName>
        <ecNumber evidence="1">1.11.1.6</ecNumber>
    </submittedName>
</protein>
<dbReference type="GO" id="GO:0004096">
    <property type="term" value="F:catalase activity"/>
    <property type="evidence" value="ECO:0007669"/>
    <property type="project" value="UniProtKB-EC"/>
</dbReference>
<sequence>MLNFTLKKTDLILLSITSIYGISFSINSYAQNKNNILTKPDRLLEIGEEQIDSNEDNIAEQISVMFQEIVKKGYASRPGDARPARRDAHAKHHGCAIGKFIVENKLPIEFQKGVFATPKEYKAFIRFSNGSFDLKADKIPDAHGMAIKLLGVNANLLKETESNGENNTQDFIMIDNPVFFMRTAESYISLFMAQSKGPEALKEWMKDHPYEAKLAFETLNKINPSPISAQYWSQTPYKLGENSAFKFTVKPCKNQTFITIPENKRGPDYLKETLAKHLKKKNACYEFFIIPQKDSMAMPIEDSTIEWTTTWNGKNNIFKVATLILPKEQQPDSDKSIKFCEDLSFTPWHGTEEMRPLGGVNRVRKTVYLETSNLRHSLNNAKQALPTEEIWNSFLLK</sequence>
<dbReference type="InterPro" id="IPR020835">
    <property type="entry name" value="Catalase_sf"/>
</dbReference>
<dbReference type="PANTHER" id="PTHR36195">
    <property type="entry name" value="DOMAIN PROTEIN, PUTATIVE (AFU_ORTHOLOGUE AFUA_5G01990)-RELATED-RELATED"/>
    <property type="match status" value="1"/>
</dbReference>
<dbReference type="PANTHER" id="PTHR36195:SF4">
    <property type="entry name" value="DOMAIN PROTEIN, PUTATIVE (AFU_ORTHOLOGUE AFUA_5G01990)-RELATED"/>
    <property type="match status" value="1"/>
</dbReference>
<dbReference type="SUPFAM" id="SSF56634">
    <property type="entry name" value="Heme-dependent catalase-like"/>
    <property type="match status" value="1"/>
</dbReference>
<comment type="caution">
    <text evidence="1">The sequence shown here is derived from an EMBL/GenBank/DDBJ whole genome shotgun (WGS) entry which is preliminary data.</text>
</comment>